<keyword evidence="3" id="KW-1185">Reference proteome</keyword>
<protein>
    <submittedName>
        <fullName evidence="2">Uncharacterized protein</fullName>
    </submittedName>
</protein>
<organism evidence="2 3">
    <name type="scientific">Streptomonospora halophila</name>
    <dbReference type="NCBI Taxonomy" id="427369"/>
    <lineage>
        <taxon>Bacteria</taxon>
        <taxon>Bacillati</taxon>
        <taxon>Actinomycetota</taxon>
        <taxon>Actinomycetes</taxon>
        <taxon>Streptosporangiales</taxon>
        <taxon>Nocardiopsidaceae</taxon>
        <taxon>Streptomonospora</taxon>
    </lineage>
</organism>
<name>A0ABP9GJQ7_9ACTN</name>
<dbReference type="EMBL" id="BAABIK010000016">
    <property type="protein sequence ID" value="GAA4945558.1"/>
    <property type="molecule type" value="Genomic_DNA"/>
</dbReference>
<feature type="region of interest" description="Disordered" evidence="1">
    <location>
        <begin position="18"/>
        <end position="77"/>
    </location>
</feature>
<comment type="caution">
    <text evidence="2">The sequence shown here is derived from an EMBL/GenBank/DDBJ whole genome shotgun (WGS) entry which is preliminary data.</text>
</comment>
<accession>A0ABP9GJQ7</accession>
<evidence type="ECO:0000256" key="1">
    <source>
        <dbReference type="SAM" id="MobiDB-lite"/>
    </source>
</evidence>
<evidence type="ECO:0000313" key="3">
    <source>
        <dbReference type="Proteomes" id="UP001499993"/>
    </source>
</evidence>
<gene>
    <name evidence="2" type="ORF">GCM10023224_31080</name>
</gene>
<dbReference type="Proteomes" id="UP001499993">
    <property type="component" value="Unassembled WGS sequence"/>
</dbReference>
<evidence type="ECO:0000313" key="2">
    <source>
        <dbReference type="EMBL" id="GAA4945558.1"/>
    </source>
</evidence>
<sequence>MGTRRNWIERKARQVIGGRLDGMGGGSPVTRTHRPHRTGGAAATRGLGGIVRRARMHRGTGPRPGARTRGGGMPPEIQRGFRQVESRLRRALRRR</sequence>
<dbReference type="RefSeq" id="WP_345557121.1">
    <property type="nucleotide sequence ID" value="NZ_BAABIK010000016.1"/>
</dbReference>
<reference evidence="3" key="1">
    <citation type="journal article" date="2019" name="Int. J. Syst. Evol. Microbiol.">
        <title>The Global Catalogue of Microorganisms (GCM) 10K type strain sequencing project: providing services to taxonomists for standard genome sequencing and annotation.</title>
        <authorList>
            <consortium name="The Broad Institute Genomics Platform"/>
            <consortium name="The Broad Institute Genome Sequencing Center for Infectious Disease"/>
            <person name="Wu L."/>
            <person name="Ma J."/>
        </authorList>
    </citation>
    <scope>NUCLEOTIDE SEQUENCE [LARGE SCALE GENOMIC DNA]</scope>
    <source>
        <strain evidence="3">JCM 18123</strain>
    </source>
</reference>
<proteinExistence type="predicted"/>